<dbReference type="PANTHER" id="PTHR37423:SF2">
    <property type="entry name" value="MEMBRANE-BOUND LYTIC MUREIN TRANSGLYCOSYLASE C"/>
    <property type="match status" value="1"/>
</dbReference>
<sequence>FVSREMLSKLNEDIQIPEINTLLDPENPQIETLIPDVYSILEDDSYNEDGQVGHLNKATELLKLEFLSSASLEIEAGSSEIEENPTGILEISTLFLQSNDYANSIRIIYKNFSRLKSRLNEPYIDYLYYLYYPYGYKKLVLKYSNTYNLNPLFTLAIIRQESSFMPDAGSYAGAQGLLQIIPSTGKSIANQIGLENFNDSMLLDPEISINMGTFYLRQQLDNFNQSKIYCLGAYNGGPGAMSDWISRWGDKDTEEFIENIPYNETRDYIKKVMGNYYFYQMLYD</sequence>
<evidence type="ECO:0000313" key="2">
    <source>
        <dbReference type="EMBL" id="GAG61818.1"/>
    </source>
</evidence>
<dbReference type="GO" id="GO:0016020">
    <property type="term" value="C:membrane"/>
    <property type="evidence" value="ECO:0007669"/>
    <property type="project" value="InterPro"/>
</dbReference>
<reference evidence="2" key="1">
    <citation type="journal article" date="2014" name="Front. Microbiol.">
        <title>High frequency of phylogenetically diverse reductive dehalogenase-homologous genes in deep subseafloor sedimentary metagenomes.</title>
        <authorList>
            <person name="Kawai M."/>
            <person name="Futagami T."/>
            <person name="Toyoda A."/>
            <person name="Takaki Y."/>
            <person name="Nishi S."/>
            <person name="Hori S."/>
            <person name="Arai W."/>
            <person name="Tsubouchi T."/>
            <person name="Morono Y."/>
            <person name="Uchiyama I."/>
            <person name="Ito T."/>
            <person name="Fujiyama A."/>
            <person name="Inagaki F."/>
            <person name="Takami H."/>
        </authorList>
    </citation>
    <scope>NUCLEOTIDE SEQUENCE</scope>
    <source>
        <strain evidence="2">Expedition CK06-06</strain>
    </source>
</reference>
<evidence type="ECO:0000259" key="1">
    <source>
        <dbReference type="Pfam" id="PF01464"/>
    </source>
</evidence>
<dbReference type="GO" id="GO:0000270">
    <property type="term" value="P:peptidoglycan metabolic process"/>
    <property type="evidence" value="ECO:0007669"/>
    <property type="project" value="InterPro"/>
</dbReference>
<accession>X0ZN55</accession>
<dbReference type="InterPro" id="IPR000189">
    <property type="entry name" value="Transglyc_AS"/>
</dbReference>
<dbReference type="PROSITE" id="PS00922">
    <property type="entry name" value="TRANSGLYCOSYLASE"/>
    <property type="match status" value="1"/>
</dbReference>
<dbReference type="InterPro" id="IPR023346">
    <property type="entry name" value="Lysozyme-like_dom_sf"/>
</dbReference>
<feature type="non-terminal residue" evidence="2">
    <location>
        <position position="1"/>
    </location>
</feature>
<protein>
    <recommendedName>
        <fullName evidence="1">Transglycosylase SLT domain-containing protein</fullName>
    </recommendedName>
</protein>
<dbReference type="GO" id="GO:0008933">
    <property type="term" value="F:peptidoglycan lytic transglycosylase activity"/>
    <property type="evidence" value="ECO:0007669"/>
    <property type="project" value="InterPro"/>
</dbReference>
<comment type="caution">
    <text evidence="2">The sequence shown here is derived from an EMBL/GenBank/DDBJ whole genome shotgun (WGS) entry which is preliminary data.</text>
</comment>
<dbReference type="PANTHER" id="PTHR37423">
    <property type="entry name" value="SOLUBLE LYTIC MUREIN TRANSGLYCOSYLASE-RELATED"/>
    <property type="match status" value="1"/>
</dbReference>
<dbReference type="CDD" id="cd13401">
    <property type="entry name" value="Slt70-like"/>
    <property type="match status" value="1"/>
</dbReference>
<name>X0ZN55_9ZZZZ</name>
<dbReference type="AlphaFoldDB" id="X0ZN55"/>
<organism evidence="2">
    <name type="scientific">marine sediment metagenome</name>
    <dbReference type="NCBI Taxonomy" id="412755"/>
    <lineage>
        <taxon>unclassified sequences</taxon>
        <taxon>metagenomes</taxon>
        <taxon>ecological metagenomes</taxon>
    </lineage>
</organism>
<dbReference type="InterPro" id="IPR008258">
    <property type="entry name" value="Transglycosylase_SLT_dom_1"/>
</dbReference>
<dbReference type="Gene3D" id="1.10.530.10">
    <property type="match status" value="1"/>
</dbReference>
<gene>
    <name evidence="2" type="ORF">S01H4_17455</name>
</gene>
<dbReference type="Pfam" id="PF01464">
    <property type="entry name" value="SLT"/>
    <property type="match status" value="1"/>
</dbReference>
<feature type="domain" description="Transglycosylase SLT" evidence="1">
    <location>
        <begin position="140"/>
        <end position="256"/>
    </location>
</feature>
<proteinExistence type="predicted"/>
<dbReference type="SUPFAM" id="SSF53955">
    <property type="entry name" value="Lysozyme-like"/>
    <property type="match status" value="1"/>
</dbReference>
<dbReference type="EMBL" id="BART01007689">
    <property type="protein sequence ID" value="GAG61818.1"/>
    <property type="molecule type" value="Genomic_DNA"/>
</dbReference>